<evidence type="ECO:0000256" key="11">
    <source>
        <dbReference type="ARBA" id="ARBA00023237"/>
    </source>
</evidence>
<keyword evidence="15" id="KW-1185">Reference proteome</keyword>
<evidence type="ECO:0000256" key="8">
    <source>
        <dbReference type="ARBA" id="ARBA00023136"/>
    </source>
</evidence>
<evidence type="ECO:0000256" key="10">
    <source>
        <dbReference type="ARBA" id="ARBA00023186"/>
    </source>
</evidence>
<dbReference type="EMBL" id="JBBUTH010000001">
    <property type="protein sequence ID" value="MEK8049434.1"/>
    <property type="molecule type" value="Genomic_DNA"/>
</dbReference>
<evidence type="ECO:0000256" key="1">
    <source>
        <dbReference type="ARBA" id="ARBA00004459"/>
    </source>
</evidence>
<dbReference type="Gene3D" id="2.50.20.10">
    <property type="entry name" value="Lipoprotein localisation LolA/LolB/LppX"/>
    <property type="match status" value="1"/>
</dbReference>
<keyword evidence="9" id="KW-0564">Palmitate</keyword>
<feature type="chain" id="PRO_5046238113" description="Outer-membrane lipoprotein LolB" evidence="13">
    <location>
        <begin position="24"/>
        <end position="177"/>
    </location>
</feature>
<keyword evidence="10" id="KW-0143">Chaperone</keyword>
<evidence type="ECO:0000313" key="15">
    <source>
        <dbReference type="Proteomes" id="UP001365405"/>
    </source>
</evidence>
<dbReference type="RefSeq" id="WP_341409100.1">
    <property type="nucleotide sequence ID" value="NZ_JBBUTH010000001.1"/>
</dbReference>
<sequence length="177" mass="18548">MPRRRGMLALACTALLGACATPASRPGDATLPVLEGRLALRVDGQPERDLSASFELSGSAEQGLLVLSGPLGATAAQARWTPAGAWLRSPQGEQPFATLDALAEHSLGEAFPIAALFDWLRGRPWPGAAHAGRSDGVAGFEQLGWQVSLARLAEGWLEARRPGPPAVTVRVRLTPAS</sequence>
<proteinExistence type="inferred from homology"/>
<evidence type="ECO:0000256" key="3">
    <source>
        <dbReference type="ARBA" id="ARBA00011245"/>
    </source>
</evidence>
<dbReference type="Pfam" id="PF03550">
    <property type="entry name" value="LolB"/>
    <property type="match status" value="1"/>
</dbReference>
<dbReference type="InterPro" id="IPR004565">
    <property type="entry name" value="OM_lipoprot_LolB"/>
</dbReference>
<dbReference type="PROSITE" id="PS51257">
    <property type="entry name" value="PROKAR_LIPOPROTEIN"/>
    <property type="match status" value="1"/>
</dbReference>
<dbReference type="Proteomes" id="UP001365405">
    <property type="component" value="Unassembled WGS sequence"/>
</dbReference>
<gene>
    <name evidence="14" type="ORF">AACH10_04205</name>
</gene>
<keyword evidence="11" id="KW-0998">Cell outer membrane</keyword>
<evidence type="ECO:0000256" key="2">
    <source>
        <dbReference type="ARBA" id="ARBA00009696"/>
    </source>
</evidence>
<evidence type="ECO:0000256" key="5">
    <source>
        <dbReference type="ARBA" id="ARBA00022448"/>
    </source>
</evidence>
<evidence type="ECO:0000256" key="4">
    <source>
        <dbReference type="ARBA" id="ARBA00016202"/>
    </source>
</evidence>
<accession>A0ABU9CC59</accession>
<reference evidence="14 15" key="1">
    <citation type="submission" date="2024-04" db="EMBL/GenBank/DDBJ databases">
        <title>Novel species of the genus Ideonella isolated from streams.</title>
        <authorList>
            <person name="Lu H."/>
        </authorList>
    </citation>
    <scope>NUCLEOTIDE SEQUENCE [LARGE SCALE GENOMIC DNA]</scope>
    <source>
        <strain evidence="14 15">DXS22W</strain>
    </source>
</reference>
<comment type="caution">
    <text evidence="14">The sequence shown here is derived from an EMBL/GenBank/DDBJ whole genome shotgun (WGS) entry which is preliminary data.</text>
</comment>
<keyword evidence="7" id="KW-0653">Protein transport</keyword>
<keyword evidence="5" id="KW-0813">Transport</keyword>
<evidence type="ECO:0000256" key="13">
    <source>
        <dbReference type="SAM" id="SignalP"/>
    </source>
</evidence>
<evidence type="ECO:0000256" key="9">
    <source>
        <dbReference type="ARBA" id="ARBA00023139"/>
    </source>
</evidence>
<dbReference type="CDD" id="cd16326">
    <property type="entry name" value="LolB"/>
    <property type="match status" value="1"/>
</dbReference>
<comment type="similarity">
    <text evidence="2">Belongs to the LolB family.</text>
</comment>
<keyword evidence="12 14" id="KW-0449">Lipoprotein</keyword>
<feature type="signal peptide" evidence="13">
    <location>
        <begin position="1"/>
        <end position="23"/>
    </location>
</feature>
<dbReference type="InterPro" id="IPR029046">
    <property type="entry name" value="LolA/LolB/LppX"/>
</dbReference>
<dbReference type="SUPFAM" id="SSF89392">
    <property type="entry name" value="Prokaryotic lipoproteins and lipoprotein localization factors"/>
    <property type="match status" value="1"/>
</dbReference>
<comment type="subunit">
    <text evidence="3">Monomer.</text>
</comment>
<evidence type="ECO:0000256" key="7">
    <source>
        <dbReference type="ARBA" id="ARBA00022927"/>
    </source>
</evidence>
<evidence type="ECO:0000256" key="6">
    <source>
        <dbReference type="ARBA" id="ARBA00022729"/>
    </source>
</evidence>
<keyword evidence="6 13" id="KW-0732">Signal</keyword>
<protein>
    <recommendedName>
        <fullName evidence="4">Outer-membrane lipoprotein LolB</fullName>
    </recommendedName>
</protein>
<keyword evidence="8" id="KW-0472">Membrane</keyword>
<organism evidence="14 15">
    <name type="scientific">Pseudaquabacterium inlustre</name>
    <dbReference type="NCBI Taxonomy" id="2984192"/>
    <lineage>
        <taxon>Bacteria</taxon>
        <taxon>Pseudomonadati</taxon>
        <taxon>Pseudomonadota</taxon>
        <taxon>Betaproteobacteria</taxon>
        <taxon>Burkholderiales</taxon>
        <taxon>Sphaerotilaceae</taxon>
        <taxon>Pseudaquabacterium</taxon>
    </lineage>
</organism>
<evidence type="ECO:0000313" key="14">
    <source>
        <dbReference type="EMBL" id="MEK8049434.1"/>
    </source>
</evidence>
<evidence type="ECO:0000256" key="12">
    <source>
        <dbReference type="ARBA" id="ARBA00023288"/>
    </source>
</evidence>
<comment type="subcellular location">
    <subcellularLocation>
        <location evidence="1">Cell outer membrane</location>
        <topology evidence="1">Lipid-anchor</topology>
    </subcellularLocation>
</comment>
<name>A0ABU9CC59_9BURK</name>